<evidence type="ECO:0000256" key="11">
    <source>
        <dbReference type="SAM" id="MobiDB-lite"/>
    </source>
</evidence>
<protein>
    <recommendedName>
        <fullName evidence="10">Ectoine hydroxylase</fullName>
        <ecNumber evidence="10">1.14.11.55</ecNumber>
    </recommendedName>
</protein>
<dbReference type="PANTHER" id="PTHR20883">
    <property type="entry name" value="PHYTANOYL-COA DIOXYGENASE DOMAIN CONTAINING 1"/>
    <property type="match status" value="1"/>
</dbReference>
<comment type="subunit">
    <text evidence="4">Homodimer.</text>
</comment>
<evidence type="ECO:0000256" key="6">
    <source>
        <dbReference type="ARBA" id="ARBA00022964"/>
    </source>
</evidence>
<keyword evidence="13" id="KW-1185">Reference proteome</keyword>
<evidence type="ECO:0000313" key="12">
    <source>
        <dbReference type="EMBL" id="MFC3152616.1"/>
    </source>
</evidence>
<dbReference type="InterPro" id="IPR012774">
    <property type="entry name" value="EctD"/>
</dbReference>
<evidence type="ECO:0000256" key="7">
    <source>
        <dbReference type="ARBA" id="ARBA00023002"/>
    </source>
</evidence>
<feature type="compositionally biased region" description="Polar residues" evidence="11">
    <location>
        <begin position="1"/>
        <end position="15"/>
    </location>
</feature>
<dbReference type="InterPro" id="IPR008775">
    <property type="entry name" value="Phytyl_CoA_dOase-like"/>
</dbReference>
<dbReference type="GO" id="GO:0016491">
    <property type="term" value="F:oxidoreductase activity"/>
    <property type="evidence" value="ECO:0007669"/>
    <property type="project" value="UniProtKB-KW"/>
</dbReference>
<evidence type="ECO:0000313" key="13">
    <source>
        <dbReference type="Proteomes" id="UP001595476"/>
    </source>
</evidence>
<dbReference type="SUPFAM" id="SSF51197">
    <property type="entry name" value="Clavaminate synthase-like"/>
    <property type="match status" value="1"/>
</dbReference>
<dbReference type="PANTHER" id="PTHR20883:SF48">
    <property type="entry name" value="ECTOINE DIOXYGENASE"/>
    <property type="match status" value="1"/>
</dbReference>
<comment type="cofactor">
    <cofactor evidence="1">
        <name>Fe(2+)</name>
        <dbReference type="ChEBI" id="CHEBI:29033"/>
    </cofactor>
</comment>
<evidence type="ECO:0000256" key="9">
    <source>
        <dbReference type="ARBA" id="ARBA00049228"/>
    </source>
</evidence>
<organism evidence="12 13">
    <name type="scientific">Litoribrevibacter euphylliae</name>
    <dbReference type="NCBI Taxonomy" id="1834034"/>
    <lineage>
        <taxon>Bacteria</taxon>
        <taxon>Pseudomonadati</taxon>
        <taxon>Pseudomonadota</taxon>
        <taxon>Gammaproteobacteria</taxon>
        <taxon>Oceanospirillales</taxon>
        <taxon>Oceanospirillaceae</taxon>
        <taxon>Litoribrevibacter</taxon>
    </lineage>
</organism>
<proteinExistence type="inferred from homology"/>
<keyword evidence="8" id="KW-0408">Iron</keyword>
<evidence type="ECO:0000256" key="4">
    <source>
        <dbReference type="ARBA" id="ARBA00011738"/>
    </source>
</evidence>
<comment type="function">
    <text evidence="2">Involved in the biosynthesis of 5-hydroxyectoine, called compatible solute, which helps organisms to survive extreme osmotic stress by acting as a highly soluble organic osmolyte. Catalyzes the 2-oxoglutarate-dependent selective hydroxylation of L-ectoine to yield (4S,5S)-5-hydroxyectoine.</text>
</comment>
<comment type="caution">
    <text evidence="12">The sequence shown here is derived from an EMBL/GenBank/DDBJ whole genome shotgun (WGS) entry which is preliminary data.</text>
</comment>
<gene>
    <name evidence="12" type="primary">thpD</name>
    <name evidence="12" type="ORF">ACFOEK_16390</name>
</gene>
<dbReference type="RefSeq" id="WP_386722544.1">
    <property type="nucleotide sequence ID" value="NZ_JBHRSZ010000007.1"/>
</dbReference>
<dbReference type="EC" id="1.14.11.55" evidence="10"/>
<keyword evidence="5" id="KW-0479">Metal-binding</keyword>
<evidence type="ECO:0000256" key="3">
    <source>
        <dbReference type="ARBA" id="ARBA00007851"/>
    </source>
</evidence>
<comment type="similarity">
    <text evidence="3">Belongs to the PhyH family. EctD subfamily.</text>
</comment>
<dbReference type="EMBL" id="JBHRSZ010000007">
    <property type="protein sequence ID" value="MFC3152616.1"/>
    <property type="molecule type" value="Genomic_DNA"/>
</dbReference>
<evidence type="ECO:0000256" key="10">
    <source>
        <dbReference type="NCBIfam" id="TIGR02408"/>
    </source>
</evidence>
<name>A0ABV7HIU9_9GAMM</name>
<feature type="region of interest" description="Disordered" evidence="11">
    <location>
        <begin position="1"/>
        <end position="21"/>
    </location>
</feature>
<dbReference type="NCBIfam" id="TIGR02408">
    <property type="entry name" value="ectoine_ThpD"/>
    <property type="match status" value="1"/>
</dbReference>
<evidence type="ECO:0000256" key="8">
    <source>
        <dbReference type="ARBA" id="ARBA00023004"/>
    </source>
</evidence>
<dbReference type="Gene3D" id="2.60.120.620">
    <property type="entry name" value="q2cbj1_9rhob like domain"/>
    <property type="match status" value="1"/>
</dbReference>
<evidence type="ECO:0000256" key="2">
    <source>
        <dbReference type="ARBA" id="ARBA00004063"/>
    </source>
</evidence>
<dbReference type="Pfam" id="PF05721">
    <property type="entry name" value="PhyH"/>
    <property type="match status" value="1"/>
</dbReference>
<keyword evidence="6" id="KW-0223">Dioxygenase</keyword>
<sequence>MSVSELSPLNSTSDLYPSRKGKPAKIITRQDPIIYADRPDTSVLNQEHLDFYQQNGFLVLHNFFSAEEIELFNEELSRLSGLSTKTADSRFILEKDCQNVRSIFEIHVISNVFERLCSDPRLTQLAKLILNDDIYIHQSRINYQPGFKGKGFQWHSDFETWHTEDGMPRMRAVSISIPLTANTPSNGPLMFVPKSHKHFLSCSAQTPANNFISSLKEQRIGVPNERHISDLVRQYGIVQALSQPGSIILFDCNTLHGSNSNISPLPRSNLFFVYNAVSNQLVKPYDEAPSRPEYLAARRSMRPLE</sequence>
<comment type="catalytic activity">
    <reaction evidence="9">
        <text>L-ectoine + 2-oxoglutarate + O2 = 5-hydroxyectoine + succinate + CO2</text>
        <dbReference type="Rhea" id="RHEA:45740"/>
        <dbReference type="ChEBI" id="CHEBI:15379"/>
        <dbReference type="ChEBI" id="CHEBI:16526"/>
        <dbReference type="ChEBI" id="CHEBI:16810"/>
        <dbReference type="ChEBI" id="CHEBI:30031"/>
        <dbReference type="ChEBI" id="CHEBI:58515"/>
        <dbReference type="ChEBI" id="CHEBI:85413"/>
        <dbReference type="EC" id="1.14.11.55"/>
    </reaction>
</comment>
<accession>A0ABV7HIU9</accession>
<dbReference type="Proteomes" id="UP001595476">
    <property type="component" value="Unassembled WGS sequence"/>
</dbReference>
<evidence type="ECO:0000256" key="1">
    <source>
        <dbReference type="ARBA" id="ARBA00001954"/>
    </source>
</evidence>
<reference evidence="13" key="1">
    <citation type="journal article" date="2019" name="Int. J. Syst. Evol. Microbiol.">
        <title>The Global Catalogue of Microorganisms (GCM) 10K type strain sequencing project: providing services to taxonomists for standard genome sequencing and annotation.</title>
        <authorList>
            <consortium name="The Broad Institute Genomics Platform"/>
            <consortium name="The Broad Institute Genome Sequencing Center for Infectious Disease"/>
            <person name="Wu L."/>
            <person name="Ma J."/>
        </authorList>
    </citation>
    <scope>NUCLEOTIDE SEQUENCE [LARGE SCALE GENOMIC DNA]</scope>
    <source>
        <strain evidence="13">KCTC 52438</strain>
    </source>
</reference>
<evidence type="ECO:0000256" key="5">
    <source>
        <dbReference type="ARBA" id="ARBA00022723"/>
    </source>
</evidence>
<keyword evidence="7 12" id="KW-0560">Oxidoreductase</keyword>